<dbReference type="EMBL" id="KQ999284">
    <property type="protein sequence ID" value="KZV42232.1"/>
    <property type="molecule type" value="Genomic_DNA"/>
</dbReference>
<dbReference type="Proteomes" id="UP000250235">
    <property type="component" value="Unassembled WGS sequence"/>
</dbReference>
<organism evidence="1 2">
    <name type="scientific">Dorcoceras hygrometricum</name>
    <dbReference type="NCBI Taxonomy" id="472368"/>
    <lineage>
        <taxon>Eukaryota</taxon>
        <taxon>Viridiplantae</taxon>
        <taxon>Streptophyta</taxon>
        <taxon>Embryophyta</taxon>
        <taxon>Tracheophyta</taxon>
        <taxon>Spermatophyta</taxon>
        <taxon>Magnoliopsida</taxon>
        <taxon>eudicotyledons</taxon>
        <taxon>Gunneridae</taxon>
        <taxon>Pentapetalae</taxon>
        <taxon>asterids</taxon>
        <taxon>lamiids</taxon>
        <taxon>Lamiales</taxon>
        <taxon>Gesneriaceae</taxon>
        <taxon>Didymocarpoideae</taxon>
        <taxon>Trichosporeae</taxon>
        <taxon>Loxocarpinae</taxon>
        <taxon>Dorcoceras</taxon>
    </lineage>
</organism>
<evidence type="ECO:0000313" key="1">
    <source>
        <dbReference type="EMBL" id="KZV42232.1"/>
    </source>
</evidence>
<gene>
    <name evidence="1" type="ORF">F511_13331</name>
</gene>
<sequence>MVSSRSLARPGWGVRALWSWDLRELSTDSIVLVITLYRPLTSNQRRGCVITRIVVFSENTNPTSIQSSTCLPINGWKATSRGSCFSSEVDFSSGPDLSCIQSYTPILRLGLTTGILLMPPVPPRDPRTEQNAPDPEDLCSDREVAQGLVLQIRSVSRGLMTSRILPGYFFPYLNDMIIEDHGEDLASKIAESISPEIPDVGEYSSGYAHLTS</sequence>
<protein>
    <submittedName>
        <fullName evidence="1">Uncharacterized protein</fullName>
    </submittedName>
</protein>
<accession>A0A2Z7C5X8</accession>
<evidence type="ECO:0000313" key="2">
    <source>
        <dbReference type="Proteomes" id="UP000250235"/>
    </source>
</evidence>
<proteinExistence type="predicted"/>
<dbReference type="AlphaFoldDB" id="A0A2Z7C5X8"/>
<keyword evidence="2" id="KW-1185">Reference proteome</keyword>
<reference evidence="1 2" key="1">
    <citation type="journal article" date="2015" name="Proc. Natl. Acad. Sci. U.S.A.">
        <title>The resurrection genome of Boea hygrometrica: A blueprint for survival of dehydration.</title>
        <authorList>
            <person name="Xiao L."/>
            <person name="Yang G."/>
            <person name="Zhang L."/>
            <person name="Yang X."/>
            <person name="Zhao S."/>
            <person name="Ji Z."/>
            <person name="Zhou Q."/>
            <person name="Hu M."/>
            <person name="Wang Y."/>
            <person name="Chen M."/>
            <person name="Xu Y."/>
            <person name="Jin H."/>
            <person name="Xiao X."/>
            <person name="Hu G."/>
            <person name="Bao F."/>
            <person name="Hu Y."/>
            <person name="Wan P."/>
            <person name="Li L."/>
            <person name="Deng X."/>
            <person name="Kuang T."/>
            <person name="Xiang C."/>
            <person name="Zhu J.K."/>
            <person name="Oliver M.J."/>
            <person name="He Y."/>
        </authorList>
    </citation>
    <scope>NUCLEOTIDE SEQUENCE [LARGE SCALE GENOMIC DNA]</scope>
    <source>
        <strain evidence="2">cv. XS01</strain>
    </source>
</reference>
<name>A0A2Z7C5X8_9LAMI</name>